<sequence length="1166" mass="133008">MVYYGGGPRSNSIYYNQCAPKVTCDRNAIYRTINGSCNNLQNPLWGCSDTPYIRLLEGAYNDGDHEVRRQMDGSMLPSPRKIQLLLFLEKSRDFPDCNNYHFSQVGQWLTHDMSLLPPDIGGPKTCCDIPIEEINNNSPYQCQLVIEVPTNDPVHGRNGKTCMNFRRAMTAAHNFSCPVIPQTPMNQATPFIDSSQLYGHKLAKANSIRMFVGGRLKTDIIDENEFCPLRKRNGSLLCDGRDNVGICFEAGDPRINQHFGITSYTIMFTRFHNVVTEILQQINPHWSDEVLYQETRKFLGALNQIVAYQYYLPNLLGKSYTKRYGLYLSEFKRTKYNPLLIPQLSLEFAGGAFRVPHNVVASFYNYVGENYEILDSVRLNEFMSFSDPLVKCSNLDNIVRGMTVIPGRYFAPSFNYLISNFMFHGHVTGDNDLLAVDIQRGRDVGIPPYIKIREWCGLPPIDSFEDLLNFLPFDDVETLRELYATVYDIDLLVGALLEPPVDGGTVGPTAQCILADVFYRVRFGDRFFCDVEGQPGKQFETLRNLNLGHVICATTEMDEVPFDIFDPTICMYKDFRKRRPVIYNGDGPRSNSIYYDECAPKVSCQRNAIYRTINGQCNNLKNPLWGAAETPYIRLSEAAYNDGVYEVRKQENGSRLPRPRELQLTLFLRRSLDSRDQYHNNCHLSQFGQWANHDISLMKPDTTGPEYCCDTPIQEINSNSPYQCQLAIEVPTNDPVLESYEQTCMEFRRAMTAANNFNCPVIPQTPMNQATSFIDASQLYGHTVYTAASIRTFNGGRLKTDIINGHEFCPQKQRYGSLLCDERDDVGVCFEAGDPRLNQNFGLTAYTTMFTRFHNVIADKLRKLNPKWPDEKLYQEARRFLGALNQKIVYADYLPILIGESFTKRSGLELRKNRRTIYNPSLMPQLTTEFAGGAFRVPHNTLPSFYNYINKDYDIVDSVKFVDWMSKPDPLVKESNFEDIVRGMTMTTSRMFTPSFNFYISNFMFRGHLTGNQDLLSVDIQRGRDVGVPPYTTIRKLCGFKEITSFEDLTEILSIEDVVLLKTLYSSVDDIDLLVGALLEPPVDGGTVGPTAQCIIADVFYRIRYGDRFFFDVQNQLGSYSLEQLRILKNLDLGHVLCVTTELEEVPKLPVINIHLEFGSQRLGRL</sequence>
<dbReference type="SUPFAM" id="SSF48113">
    <property type="entry name" value="Heme-dependent peroxidases"/>
    <property type="match status" value="2"/>
</dbReference>
<dbReference type="FunFam" id="1.10.640.10:FF:000007">
    <property type="entry name" value="Peroxidase mlt-7"/>
    <property type="match status" value="1"/>
</dbReference>
<dbReference type="Gene3D" id="1.10.640.10">
    <property type="entry name" value="Haem peroxidase domain superfamily, animal type"/>
    <property type="match status" value="2"/>
</dbReference>
<accession>A0A6G0ZI94</accession>
<evidence type="ECO:0000256" key="11">
    <source>
        <dbReference type="PIRSR" id="PIRSR619791-2"/>
    </source>
</evidence>
<keyword evidence="5 12" id="KW-0575">Peroxidase</keyword>
<dbReference type="AlphaFoldDB" id="A0A6G0ZI94"/>
<evidence type="ECO:0000256" key="2">
    <source>
        <dbReference type="ARBA" id="ARBA00004613"/>
    </source>
</evidence>
<comment type="subcellular location">
    <subcellularLocation>
        <location evidence="2">Secreted</location>
    </subcellularLocation>
</comment>
<keyword evidence="5 12" id="KW-0560">Oxidoreductase</keyword>
<dbReference type="GO" id="GO:0046872">
    <property type="term" value="F:metal ion binding"/>
    <property type="evidence" value="ECO:0007669"/>
    <property type="project" value="UniProtKB-KW"/>
</dbReference>
<dbReference type="PANTHER" id="PTHR11475:SF134">
    <property type="entry name" value="LD42267P"/>
    <property type="match status" value="1"/>
</dbReference>
<comment type="caution">
    <text evidence="12">The sequence shown here is derived from an EMBL/GenBank/DDBJ whole genome shotgun (WGS) entry which is preliminary data.</text>
</comment>
<dbReference type="EC" id="1.11.1.7" evidence="3"/>
<gene>
    <name evidence="12" type="ORF">FWK35_00009452</name>
</gene>
<dbReference type="InterPro" id="IPR037120">
    <property type="entry name" value="Haem_peroxidase_sf_animal"/>
</dbReference>
<dbReference type="CDD" id="cd09823">
    <property type="entry name" value="peroxinectin_like"/>
    <property type="match status" value="1"/>
</dbReference>
<dbReference type="PANTHER" id="PTHR11475">
    <property type="entry name" value="OXIDASE/PEROXIDASE"/>
    <property type="match status" value="1"/>
</dbReference>
<keyword evidence="13" id="KW-1185">Reference proteome</keyword>
<dbReference type="GO" id="GO:0022412">
    <property type="term" value="P:cellular process involved in reproduction in multicellular organism"/>
    <property type="evidence" value="ECO:0007669"/>
    <property type="project" value="UniProtKB-ARBA"/>
</dbReference>
<feature type="binding site" description="axial binding residue" evidence="11">
    <location>
        <position position="939"/>
    </location>
    <ligand>
        <name>heme b</name>
        <dbReference type="ChEBI" id="CHEBI:60344"/>
    </ligand>
    <ligandPart>
        <name>Fe</name>
        <dbReference type="ChEBI" id="CHEBI:18248"/>
    </ligandPart>
</feature>
<dbReference type="GO" id="GO:0140825">
    <property type="term" value="F:lactoperoxidase activity"/>
    <property type="evidence" value="ECO:0007669"/>
    <property type="project" value="UniProtKB-EC"/>
</dbReference>
<evidence type="ECO:0000256" key="7">
    <source>
        <dbReference type="ARBA" id="ARBA00022723"/>
    </source>
</evidence>
<protein>
    <recommendedName>
        <fullName evidence="3">peroxidase</fullName>
        <ecNumber evidence="3">1.11.1.7</ecNumber>
    </recommendedName>
</protein>
<evidence type="ECO:0000256" key="5">
    <source>
        <dbReference type="ARBA" id="ARBA00022559"/>
    </source>
</evidence>
<evidence type="ECO:0000256" key="9">
    <source>
        <dbReference type="ARBA" id="ARBA00023004"/>
    </source>
</evidence>
<evidence type="ECO:0000256" key="1">
    <source>
        <dbReference type="ARBA" id="ARBA00000189"/>
    </source>
</evidence>
<organism evidence="12 13">
    <name type="scientific">Aphis craccivora</name>
    <name type="common">Cowpea aphid</name>
    <dbReference type="NCBI Taxonomy" id="307492"/>
    <lineage>
        <taxon>Eukaryota</taxon>
        <taxon>Metazoa</taxon>
        <taxon>Ecdysozoa</taxon>
        <taxon>Arthropoda</taxon>
        <taxon>Hexapoda</taxon>
        <taxon>Insecta</taxon>
        <taxon>Pterygota</taxon>
        <taxon>Neoptera</taxon>
        <taxon>Paraneoptera</taxon>
        <taxon>Hemiptera</taxon>
        <taxon>Sternorrhyncha</taxon>
        <taxon>Aphidomorpha</taxon>
        <taxon>Aphidoidea</taxon>
        <taxon>Aphididae</taxon>
        <taxon>Aphidini</taxon>
        <taxon>Aphis</taxon>
        <taxon>Aphis</taxon>
    </lineage>
</organism>
<evidence type="ECO:0000313" key="13">
    <source>
        <dbReference type="Proteomes" id="UP000478052"/>
    </source>
</evidence>
<evidence type="ECO:0000256" key="8">
    <source>
        <dbReference type="ARBA" id="ARBA00022729"/>
    </source>
</evidence>
<reference evidence="12 13" key="1">
    <citation type="submission" date="2019-08" db="EMBL/GenBank/DDBJ databases">
        <title>Whole genome of Aphis craccivora.</title>
        <authorList>
            <person name="Voronova N.V."/>
            <person name="Shulinski R.S."/>
            <person name="Bandarenka Y.V."/>
            <person name="Zhorov D.G."/>
            <person name="Warner D."/>
        </authorList>
    </citation>
    <scope>NUCLEOTIDE SEQUENCE [LARGE SCALE GENOMIC DNA]</scope>
    <source>
        <strain evidence="12">180601</strain>
        <tissue evidence="12">Whole Body</tissue>
    </source>
</reference>
<keyword evidence="6 11" id="KW-0349">Heme</keyword>
<dbReference type="EMBL" id="VUJU01000404">
    <property type="protein sequence ID" value="KAF0770627.1"/>
    <property type="molecule type" value="Genomic_DNA"/>
</dbReference>
<dbReference type="GO" id="GO:0005576">
    <property type="term" value="C:extracellular region"/>
    <property type="evidence" value="ECO:0007669"/>
    <property type="project" value="UniProtKB-SubCell"/>
</dbReference>
<dbReference type="Pfam" id="PF03098">
    <property type="entry name" value="An_peroxidase"/>
    <property type="match status" value="2"/>
</dbReference>
<dbReference type="OrthoDB" id="823504at2759"/>
<proteinExistence type="predicted"/>
<keyword evidence="8" id="KW-0732">Signal</keyword>
<dbReference type="FunFam" id="1.10.640.10:FF:000003">
    <property type="entry name" value="chorion peroxidase"/>
    <property type="match status" value="1"/>
</dbReference>
<evidence type="ECO:0000256" key="6">
    <source>
        <dbReference type="ARBA" id="ARBA00022617"/>
    </source>
</evidence>
<dbReference type="PRINTS" id="PR00457">
    <property type="entry name" value="ANPEROXIDASE"/>
</dbReference>
<keyword evidence="9 11" id="KW-0408">Iron</keyword>
<dbReference type="InterPro" id="IPR010255">
    <property type="entry name" value="Haem_peroxidase_sf"/>
</dbReference>
<feature type="non-terminal residue" evidence="12">
    <location>
        <position position="1166"/>
    </location>
</feature>
<dbReference type="InterPro" id="IPR019791">
    <property type="entry name" value="Haem_peroxidase_animal"/>
</dbReference>
<evidence type="ECO:0000256" key="3">
    <source>
        <dbReference type="ARBA" id="ARBA00012313"/>
    </source>
</evidence>
<comment type="catalytic activity">
    <reaction evidence="1">
        <text>2 a phenolic donor + H2O2 = 2 a phenolic radical donor + 2 H2O</text>
        <dbReference type="Rhea" id="RHEA:56136"/>
        <dbReference type="ChEBI" id="CHEBI:15377"/>
        <dbReference type="ChEBI" id="CHEBI:16240"/>
        <dbReference type="ChEBI" id="CHEBI:139520"/>
        <dbReference type="ChEBI" id="CHEBI:139521"/>
        <dbReference type="EC" id="1.11.1.7"/>
    </reaction>
</comment>
<name>A0A6G0ZI94_APHCR</name>
<evidence type="ECO:0000256" key="10">
    <source>
        <dbReference type="ARBA" id="ARBA00023157"/>
    </source>
</evidence>
<evidence type="ECO:0000256" key="4">
    <source>
        <dbReference type="ARBA" id="ARBA00022525"/>
    </source>
</evidence>
<keyword evidence="10" id="KW-1015">Disulfide bond</keyword>
<dbReference type="Proteomes" id="UP000478052">
    <property type="component" value="Unassembled WGS sequence"/>
</dbReference>
<dbReference type="PROSITE" id="PS50292">
    <property type="entry name" value="PEROXIDASE_3"/>
    <property type="match status" value="2"/>
</dbReference>
<keyword evidence="7 11" id="KW-0479">Metal-binding</keyword>
<dbReference type="GO" id="GO:0020037">
    <property type="term" value="F:heme binding"/>
    <property type="evidence" value="ECO:0007669"/>
    <property type="project" value="InterPro"/>
</dbReference>
<dbReference type="GO" id="GO:0006979">
    <property type="term" value="P:response to oxidative stress"/>
    <property type="evidence" value="ECO:0007669"/>
    <property type="project" value="InterPro"/>
</dbReference>
<evidence type="ECO:0000313" key="12">
    <source>
        <dbReference type="EMBL" id="KAF0770627.1"/>
    </source>
</evidence>
<keyword evidence="4" id="KW-0964">Secreted</keyword>